<dbReference type="SMART" id="SM00291">
    <property type="entry name" value="ZnF_ZZ"/>
    <property type="match status" value="1"/>
</dbReference>
<dbReference type="InterPro" id="IPR043145">
    <property type="entry name" value="Znf_ZZ_sf"/>
</dbReference>
<evidence type="ECO:0000313" key="8">
    <source>
        <dbReference type="Proteomes" id="UP000663856"/>
    </source>
</evidence>
<accession>A0A816MU41</accession>
<dbReference type="EMBL" id="CAJNRF010001787">
    <property type="protein sequence ID" value="CAF2026679.1"/>
    <property type="molecule type" value="Genomic_DNA"/>
</dbReference>
<organism evidence="7 8">
    <name type="scientific">Rotaria magnacalcarata</name>
    <dbReference type="NCBI Taxonomy" id="392030"/>
    <lineage>
        <taxon>Eukaryota</taxon>
        <taxon>Metazoa</taxon>
        <taxon>Spiralia</taxon>
        <taxon>Gnathifera</taxon>
        <taxon>Rotifera</taxon>
        <taxon>Eurotatoria</taxon>
        <taxon>Bdelloidea</taxon>
        <taxon>Philodinida</taxon>
        <taxon>Philodinidae</taxon>
        <taxon>Rotaria</taxon>
    </lineage>
</organism>
<dbReference type="Gene3D" id="3.30.60.90">
    <property type="match status" value="1"/>
</dbReference>
<evidence type="ECO:0000256" key="3">
    <source>
        <dbReference type="ARBA" id="ARBA00022833"/>
    </source>
</evidence>
<reference evidence="7" key="1">
    <citation type="submission" date="2021-02" db="EMBL/GenBank/DDBJ databases">
        <authorList>
            <person name="Nowell W R."/>
        </authorList>
    </citation>
    <scope>NUCLEOTIDE SEQUENCE</scope>
</reference>
<dbReference type="PROSITE" id="PS50135">
    <property type="entry name" value="ZF_ZZ_2"/>
    <property type="match status" value="1"/>
</dbReference>
<dbReference type="GO" id="GO:0008270">
    <property type="term" value="F:zinc ion binding"/>
    <property type="evidence" value="ECO:0007669"/>
    <property type="project" value="UniProtKB-KW"/>
</dbReference>
<proteinExistence type="predicted"/>
<evidence type="ECO:0000256" key="1">
    <source>
        <dbReference type="ARBA" id="ARBA00022723"/>
    </source>
</evidence>
<keyword evidence="5" id="KW-0175">Coiled coil</keyword>
<dbReference type="Proteomes" id="UP000663856">
    <property type="component" value="Unassembled WGS sequence"/>
</dbReference>
<name>A0A816MU41_9BILA</name>
<dbReference type="InterPro" id="IPR000433">
    <property type="entry name" value="Znf_ZZ"/>
</dbReference>
<dbReference type="SUPFAM" id="SSF57850">
    <property type="entry name" value="RING/U-box"/>
    <property type="match status" value="1"/>
</dbReference>
<feature type="coiled-coil region" evidence="5">
    <location>
        <begin position="248"/>
        <end position="286"/>
    </location>
</feature>
<keyword evidence="3" id="KW-0862">Zinc</keyword>
<protein>
    <recommendedName>
        <fullName evidence="6">ZZ-type domain-containing protein</fullName>
    </recommendedName>
</protein>
<evidence type="ECO:0000256" key="4">
    <source>
        <dbReference type="PROSITE-ProRule" id="PRU00228"/>
    </source>
</evidence>
<dbReference type="Pfam" id="PF00569">
    <property type="entry name" value="ZZ"/>
    <property type="match status" value="1"/>
</dbReference>
<gene>
    <name evidence="7" type="ORF">WKI299_LOCUS6109</name>
</gene>
<evidence type="ECO:0000256" key="5">
    <source>
        <dbReference type="SAM" id="Coils"/>
    </source>
</evidence>
<keyword evidence="1" id="KW-0479">Metal-binding</keyword>
<dbReference type="AlphaFoldDB" id="A0A816MU41"/>
<sequence length="319" mass="36921">MQTNCSALGIYSYRNKWIPIPLHQMHSNCSALGIYSYPNKWIPISLHQMHSNCSALGIYSYPSNLVSYLGIHLDTQVVDIMTSLSIFNSGAYLYGLLSYCSHCNCLVVMDKEPSFQCQQCPNSSFGICVRCMPLMTTKHPSVHAFSKQPLSYWAKMAHDMYHLDITCDGCSKQAFNGKRYQCEECSPSYDLCENCFGKKHTEHKLKYIKNPLLHSANQENLGKRVLISADRNGGNNTNWRDPLTGWTKSDAEEVIKQAIKEKENYNNRLQQILKNSEKRSKELLQHSQLMLYESYRRLQDTMADSSRRMLWSFQRFFRR</sequence>
<keyword evidence="2 4" id="KW-0863">Zinc-finger</keyword>
<evidence type="ECO:0000256" key="2">
    <source>
        <dbReference type="ARBA" id="ARBA00022771"/>
    </source>
</evidence>
<comment type="caution">
    <text evidence="7">The sequence shown here is derived from an EMBL/GenBank/DDBJ whole genome shotgun (WGS) entry which is preliminary data.</text>
</comment>
<feature type="domain" description="ZZ-type" evidence="6">
    <location>
        <begin position="162"/>
        <end position="215"/>
    </location>
</feature>
<evidence type="ECO:0000313" key="7">
    <source>
        <dbReference type="EMBL" id="CAF2026679.1"/>
    </source>
</evidence>
<evidence type="ECO:0000259" key="6">
    <source>
        <dbReference type="PROSITE" id="PS50135"/>
    </source>
</evidence>